<comment type="caution">
    <text evidence="2">The sequence shown here is derived from an EMBL/GenBank/DDBJ whole genome shotgun (WGS) entry which is preliminary data.</text>
</comment>
<organism evidence="2 3">
    <name type="scientific">Mythimna separata</name>
    <name type="common">Oriental armyworm</name>
    <name type="synonym">Pseudaletia separata</name>
    <dbReference type="NCBI Taxonomy" id="271217"/>
    <lineage>
        <taxon>Eukaryota</taxon>
        <taxon>Metazoa</taxon>
        <taxon>Ecdysozoa</taxon>
        <taxon>Arthropoda</taxon>
        <taxon>Hexapoda</taxon>
        <taxon>Insecta</taxon>
        <taxon>Pterygota</taxon>
        <taxon>Neoptera</taxon>
        <taxon>Endopterygota</taxon>
        <taxon>Lepidoptera</taxon>
        <taxon>Glossata</taxon>
        <taxon>Ditrysia</taxon>
        <taxon>Noctuoidea</taxon>
        <taxon>Noctuidae</taxon>
        <taxon>Noctuinae</taxon>
        <taxon>Hadenini</taxon>
        <taxon>Mythimna</taxon>
    </lineage>
</organism>
<reference evidence="2" key="1">
    <citation type="submission" date="2023-03" db="EMBL/GenBank/DDBJ databases">
        <title>Chromosome-level genomes of two armyworms, Mythimna separata and Mythimna loreyi, provide insights into the biosynthesis and reception of sex pheromones.</title>
        <authorList>
            <person name="Zhao H."/>
        </authorList>
    </citation>
    <scope>NUCLEOTIDE SEQUENCE</scope>
    <source>
        <strain evidence="2">BeijingLab</strain>
        <tissue evidence="2">Pupa</tissue>
    </source>
</reference>
<dbReference type="EMBL" id="JARGEI010000006">
    <property type="protein sequence ID" value="KAJ8730380.1"/>
    <property type="molecule type" value="Genomic_DNA"/>
</dbReference>
<evidence type="ECO:0000313" key="2">
    <source>
        <dbReference type="EMBL" id="KAJ8730380.1"/>
    </source>
</evidence>
<keyword evidence="3" id="KW-1185">Reference proteome</keyword>
<name>A0AAD7YYJ7_MYTSE</name>
<feature type="region of interest" description="Disordered" evidence="1">
    <location>
        <begin position="88"/>
        <end position="116"/>
    </location>
</feature>
<sequence>MASGDSSRKKKKRGPPPDAAPCPSRFVPPPVIGKVLPWAPRAGYDHEMHEDSPLVKSVMNMYPEGEDKKSCGQFLPLMQAKSWTKGVPHRDCYSHVRPSDSIGKYYQKSGLQDTSK</sequence>
<feature type="compositionally biased region" description="Basic and acidic residues" evidence="1">
    <location>
        <begin position="88"/>
        <end position="98"/>
    </location>
</feature>
<dbReference type="Proteomes" id="UP001231518">
    <property type="component" value="Chromosome 9"/>
</dbReference>
<gene>
    <name evidence="2" type="ORF">PYW07_017418</name>
</gene>
<protein>
    <submittedName>
        <fullName evidence="2">Uncharacterized protein</fullName>
    </submittedName>
</protein>
<evidence type="ECO:0000313" key="3">
    <source>
        <dbReference type="Proteomes" id="UP001231518"/>
    </source>
</evidence>
<proteinExistence type="predicted"/>
<feature type="compositionally biased region" description="Pro residues" evidence="1">
    <location>
        <begin position="16"/>
        <end position="26"/>
    </location>
</feature>
<evidence type="ECO:0000256" key="1">
    <source>
        <dbReference type="SAM" id="MobiDB-lite"/>
    </source>
</evidence>
<dbReference type="AlphaFoldDB" id="A0AAD7YYJ7"/>
<accession>A0AAD7YYJ7</accession>
<feature type="region of interest" description="Disordered" evidence="1">
    <location>
        <begin position="1"/>
        <end position="26"/>
    </location>
</feature>